<dbReference type="RefSeq" id="WP_199179150.1">
    <property type="nucleotide sequence ID" value="NZ_CVTD020000010.1"/>
</dbReference>
<evidence type="ECO:0000256" key="6">
    <source>
        <dbReference type="SAM" id="Phobius"/>
    </source>
</evidence>
<dbReference type="SUPFAM" id="SSF103481">
    <property type="entry name" value="Multidrug resistance efflux transporter EmrE"/>
    <property type="match status" value="2"/>
</dbReference>
<dbReference type="EMBL" id="CVTD020000010">
    <property type="protein sequence ID" value="CRZ34017.1"/>
    <property type="molecule type" value="Genomic_DNA"/>
</dbReference>
<feature type="transmembrane region" description="Helical" evidence="6">
    <location>
        <begin position="12"/>
        <end position="29"/>
    </location>
</feature>
<dbReference type="InterPro" id="IPR037185">
    <property type="entry name" value="EmrE-like"/>
</dbReference>
<feature type="transmembrane region" description="Helical" evidence="6">
    <location>
        <begin position="125"/>
        <end position="142"/>
    </location>
</feature>
<feature type="transmembrane region" description="Helical" evidence="6">
    <location>
        <begin position="245"/>
        <end position="264"/>
    </location>
</feature>
<feature type="transmembrane region" description="Helical" evidence="6">
    <location>
        <begin position="154"/>
        <end position="171"/>
    </location>
</feature>
<evidence type="ECO:0000259" key="7">
    <source>
        <dbReference type="Pfam" id="PF00892"/>
    </source>
</evidence>
<feature type="domain" description="EamA" evidence="7">
    <location>
        <begin position="9"/>
        <end position="139"/>
    </location>
</feature>
<dbReference type="PANTHER" id="PTHR32322">
    <property type="entry name" value="INNER MEMBRANE TRANSPORTER"/>
    <property type="match status" value="1"/>
</dbReference>
<comment type="similarity">
    <text evidence="2">Belongs to the EamA transporter family.</text>
</comment>
<protein>
    <recommendedName>
        <fullName evidence="7">EamA domain-containing protein</fullName>
    </recommendedName>
</protein>
<evidence type="ECO:0000313" key="8">
    <source>
        <dbReference type="EMBL" id="CRZ34017.1"/>
    </source>
</evidence>
<feature type="transmembrane region" description="Helical" evidence="6">
    <location>
        <begin position="64"/>
        <end position="84"/>
    </location>
</feature>
<evidence type="ECO:0000313" key="9">
    <source>
        <dbReference type="Proteomes" id="UP000236497"/>
    </source>
</evidence>
<dbReference type="Pfam" id="PF00892">
    <property type="entry name" value="EamA"/>
    <property type="match status" value="2"/>
</dbReference>
<keyword evidence="5 6" id="KW-0472">Membrane</keyword>
<sequence>MSDKYAKSNLMFISSMLIFGTIGIFRRYIPLSSGMLAFARGLLGALFIYGYIKLKGKRLRGKIGLNKLLLLALTGAVMGINWILLFEAYNYTTVSVATLCYYMQPAIVILLSPLLFKERLTLKKLVCAALSISGMVLVSGVFEGVSLRTGDFRGIVYGLGAAAFYAFVIILNKKIQLEDAYYKTIIQLMSAAIILVPYLIVTESFNKISLKLPSFLMLLIVGIIHTGLAYVLYFGSIAVLKAQSVAILSYIDPVSALILSGIFLRESLTFFGIIGAVLIIGSAMLSEINLKADVFVRN</sequence>
<dbReference type="InterPro" id="IPR000620">
    <property type="entry name" value="EamA_dom"/>
</dbReference>
<keyword evidence="3 6" id="KW-0812">Transmembrane</keyword>
<comment type="subcellular location">
    <subcellularLocation>
        <location evidence="1">Membrane</location>
        <topology evidence="1">Multi-pass membrane protein</topology>
    </subcellularLocation>
</comment>
<keyword evidence="4 6" id="KW-1133">Transmembrane helix</keyword>
<reference evidence="8 9" key="1">
    <citation type="submission" date="2015-06" db="EMBL/GenBank/DDBJ databases">
        <authorList>
            <person name="Wibberg Daniel"/>
        </authorList>
    </citation>
    <scope>NUCLEOTIDE SEQUENCE [LARGE SCALE GENOMIC DNA]</scope>
    <source>
        <strain evidence="8 9">T3/55T</strain>
    </source>
</reference>
<feature type="transmembrane region" description="Helical" evidence="6">
    <location>
        <begin position="96"/>
        <end position="116"/>
    </location>
</feature>
<accession>A0A0H5SEY6</accession>
<evidence type="ECO:0000256" key="3">
    <source>
        <dbReference type="ARBA" id="ARBA00022692"/>
    </source>
</evidence>
<name>A0A0H5SEY6_HERHM</name>
<dbReference type="AlphaFoldDB" id="A0A0H5SEY6"/>
<feature type="domain" description="EamA" evidence="7">
    <location>
        <begin position="153"/>
        <end position="285"/>
    </location>
</feature>
<dbReference type="PANTHER" id="PTHR32322:SF2">
    <property type="entry name" value="EAMA DOMAIN-CONTAINING PROTEIN"/>
    <property type="match status" value="1"/>
</dbReference>
<gene>
    <name evidence="8" type="ORF">HHT355_0814</name>
</gene>
<keyword evidence="9" id="KW-1185">Reference proteome</keyword>
<dbReference type="GO" id="GO:0016020">
    <property type="term" value="C:membrane"/>
    <property type="evidence" value="ECO:0007669"/>
    <property type="project" value="UniProtKB-SubCell"/>
</dbReference>
<dbReference type="Proteomes" id="UP000236497">
    <property type="component" value="Unassembled WGS sequence"/>
</dbReference>
<feature type="transmembrane region" description="Helical" evidence="6">
    <location>
        <begin position="35"/>
        <end position="52"/>
    </location>
</feature>
<dbReference type="Gene3D" id="1.10.3730.20">
    <property type="match status" value="1"/>
</dbReference>
<feature type="transmembrane region" description="Helical" evidence="6">
    <location>
        <begin position="212"/>
        <end position="233"/>
    </location>
</feature>
<organism evidence="8 9">
    <name type="scientific">Herbinix hemicellulosilytica</name>
    <dbReference type="NCBI Taxonomy" id="1564487"/>
    <lineage>
        <taxon>Bacteria</taxon>
        <taxon>Bacillati</taxon>
        <taxon>Bacillota</taxon>
        <taxon>Clostridia</taxon>
        <taxon>Lachnospirales</taxon>
        <taxon>Lachnospiraceae</taxon>
        <taxon>Herbinix</taxon>
    </lineage>
</organism>
<evidence type="ECO:0000256" key="1">
    <source>
        <dbReference type="ARBA" id="ARBA00004141"/>
    </source>
</evidence>
<feature type="transmembrane region" description="Helical" evidence="6">
    <location>
        <begin position="180"/>
        <end position="200"/>
    </location>
</feature>
<evidence type="ECO:0000256" key="2">
    <source>
        <dbReference type="ARBA" id="ARBA00007362"/>
    </source>
</evidence>
<evidence type="ECO:0000256" key="4">
    <source>
        <dbReference type="ARBA" id="ARBA00022989"/>
    </source>
</evidence>
<proteinExistence type="inferred from homology"/>
<dbReference type="InterPro" id="IPR050638">
    <property type="entry name" value="AA-Vitamin_Transporters"/>
</dbReference>
<evidence type="ECO:0000256" key="5">
    <source>
        <dbReference type="ARBA" id="ARBA00023136"/>
    </source>
</evidence>
<feature type="transmembrane region" description="Helical" evidence="6">
    <location>
        <begin position="270"/>
        <end position="290"/>
    </location>
</feature>